<dbReference type="PANTHER" id="PTHR10155">
    <property type="entry name" value="PHOSPHATIDYLINOSITOL 3-KINASE REGULATORY SUBUNIT"/>
    <property type="match status" value="1"/>
</dbReference>
<dbReference type="SMART" id="SM00252">
    <property type="entry name" value="SH2"/>
    <property type="match status" value="2"/>
</dbReference>
<dbReference type="GO" id="GO:0046935">
    <property type="term" value="F:1-phosphatidylinositol-3-kinase regulator activity"/>
    <property type="evidence" value="ECO:0007669"/>
    <property type="project" value="TreeGrafter"/>
</dbReference>
<evidence type="ECO:0000313" key="4">
    <source>
        <dbReference type="EMBL" id="PVD22734.1"/>
    </source>
</evidence>
<feature type="domain" description="SH2" evidence="3">
    <location>
        <begin position="12"/>
        <end position="63"/>
    </location>
</feature>
<dbReference type="GO" id="GO:0005942">
    <property type="term" value="C:phosphatidylinositol 3-kinase complex"/>
    <property type="evidence" value="ECO:0007669"/>
    <property type="project" value="TreeGrafter"/>
</dbReference>
<reference evidence="4 5" key="1">
    <citation type="submission" date="2018-04" db="EMBL/GenBank/DDBJ databases">
        <title>The genome of golden apple snail Pomacea canaliculata provides insight into stress tolerance and invasive adaptation.</title>
        <authorList>
            <person name="Liu C."/>
            <person name="Liu B."/>
            <person name="Ren Y."/>
            <person name="Zhang Y."/>
            <person name="Wang H."/>
            <person name="Li S."/>
            <person name="Jiang F."/>
            <person name="Yin L."/>
            <person name="Zhang G."/>
            <person name="Qian W."/>
            <person name="Fan W."/>
        </authorList>
    </citation>
    <scope>NUCLEOTIDE SEQUENCE [LARGE SCALE GENOMIC DNA]</scope>
    <source>
        <strain evidence="4">SZHN2017</strain>
        <tissue evidence="4">Muscle</tissue>
    </source>
</reference>
<evidence type="ECO:0000256" key="2">
    <source>
        <dbReference type="PROSITE-ProRule" id="PRU00191"/>
    </source>
</evidence>
<dbReference type="OrthoDB" id="3175255at2759"/>
<dbReference type="AlphaFoldDB" id="A0A2T7NNJ6"/>
<name>A0A2T7NNJ6_POMCA</name>
<evidence type="ECO:0000259" key="3">
    <source>
        <dbReference type="PROSITE" id="PS50001"/>
    </source>
</evidence>
<keyword evidence="5" id="KW-1185">Reference proteome</keyword>
<feature type="domain" description="SH2" evidence="3">
    <location>
        <begin position="279"/>
        <end position="382"/>
    </location>
</feature>
<dbReference type="InterPro" id="IPR000980">
    <property type="entry name" value="SH2"/>
</dbReference>
<evidence type="ECO:0000256" key="1">
    <source>
        <dbReference type="ARBA" id="ARBA00022999"/>
    </source>
</evidence>
<comment type="caution">
    <text evidence="4">The sequence shown here is derived from an EMBL/GenBank/DDBJ whole genome shotgun (WGS) entry which is preliminary data.</text>
</comment>
<dbReference type="Gene3D" id="1.10.287.1490">
    <property type="match status" value="1"/>
</dbReference>
<dbReference type="SUPFAM" id="SSF55550">
    <property type="entry name" value="SH2 domain"/>
    <property type="match status" value="2"/>
</dbReference>
<accession>A0A2T7NNJ6</accession>
<organism evidence="4 5">
    <name type="scientific">Pomacea canaliculata</name>
    <name type="common">Golden apple snail</name>
    <dbReference type="NCBI Taxonomy" id="400727"/>
    <lineage>
        <taxon>Eukaryota</taxon>
        <taxon>Metazoa</taxon>
        <taxon>Spiralia</taxon>
        <taxon>Lophotrochozoa</taxon>
        <taxon>Mollusca</taxon>
        <taxon>Gastropoda</taxon>
        <taxon>Caenogastropoda</taxon>
        <taxon>Architaenioglossa</taxon>
        <taxon>Ampullarioidea</taxon>
        <taxon>Ampullariidae</taxon>
        <taxon>Pomacea</taxon>
    </lineage>
</organism>
<proteinExistence type="predicted"/>
<gene>
    <name evidence="4" type="ORF">C0Q70_15990</name>
</gene>
<dbReference type="PANTHER" id="PTHR10155:SF10">
    <property type="entry name" value="PI3K21B, ISOFORM B"/>
    <property type="match status" value="1"/>
</dbReference>
<dbReference type="Proteomes" id="UP000245119">
    <property type="component" value="Linkage Group LG10"/>
</dbReference>
<keyword evidence="1 2" id="KW-0727">SH2 domain</keyword>
<evidence type="ECO:0000313" key="5">
    <source>
        <dbReference type="Proteomes" id="UP000245119"/>
    </source>
</evidence>
<dbReference type="STRING" id="400727.A0A2T7NNJ6"/>
<protein>
    <recommendedName>
        <fullName evidence="3">SH2 domain-containing protein</fullName>
    </recommendedName>
</protein>
<dbReference type="EMBL" id="PZQS01000010">
    <property type="protein sequence ID" value="PVD22734.1"/>
    <property type="molecule type" value="Genomic_DNA"/>
</dbReference>
<dbReference type="CDD" id="cd00173">
    <property type="entry name" value="SH2"/>
    <property type="match status" value="2"/>
</dbReference>
<dbReference type="PROSITE" id="PS50001">
    <property type="entry name" value="SH2"/>
    <property type="match status" value="2"/>
</dbReference>
<dbReference type="OMA" id="SAQHPEN"/>
<dbReference type="Gene3D" id="3.30.505.10">
    <property type="entry name" value="SH2 domain"/>
    <property type="match status" value="2"/>
</dbReference>
<dbReference type="InterPro" id="IPR036860">
    <property type="entry name" value="SH2_dom_sf"/>
</dbReference>
<dbReference type="Pfam" id="PF00017">
    <property type="entry name" value="SH2"/>
    <property type="match status" value="2"/>
</dbReference>
<sequence length="389" mass="45052">MSCEESRDKERWYWPGITRHEATEILKDHKHGDFLVRDATQENEYTIVVKKGHKVCSLHVIKHDGMYGLVRHRCVHPTIAALVRQMLQDPRTYKDLFPGIDFLHAVCRDEEEEEEEEKHKLQHLLIQLVNANKRLVLELRDYSSHMQRLKTVATELSASQTTVSSLQVVLQIFEEQLKSLKAAGTEEQLEEKTFQSVLMNAALISRRIQLIKDRQQSEEGKLFNLQCEGQFLEETTGNYKHRLLLLKTEQQRFRRKVEKNVCKTYVDLLLRDEDNLELRHFGPDAWLVECDRLAAEAVLAPAVPGTFLIRPKDSRYVLSIVCAHDDTNRIHHIQIHHADGQGYGFIADFCIFPTLEDLVTKHRTISLHYYGFNLDVCLTCPIGCKDNSG</sequence>
<dbReference type="GO" id="GO:0046854">
    <property type="term" value="P:phosphatidylinositol phosphate biosynthetic process"/>
    <property type="evidence" value="ECO:0007669"/>
    <property type="project" value="TreeGrafter"/>
</dbReference>